<gene>
    <name evidence="2" type="ORF">N8I77_009621</name>
</gene>
<protein>
    <submittedName>
        <fullName evidence="2">Uncharacterized protein</fullName>
    </submittedName>
</protein>
<accession>A0AAD9W3C8</accession>
<keyword evidence="3" id="KW-1185">Reference proteome</keyword>
<dbReference type="EMBL" id="JAUJFL010000005">
    <property type="protein sequence ID" value="KAK2603142.1"/>
    <property type="molecule type" value="Genomic_DNA"/>
</dbReference>
<name>A0AAD9W3C8_PHOAM</name>
<evidence type="ECO:0000313" key="3">
    <source>
        <dbReference type="Proteomes" id="UP001265746"/>
    </source>
</evidence>
<comment type="caution">
    <text evidence="2">The sequence shown here is derived from an EMBL/GenBank/DDBJ whole genome shotgun (WGS) entry which is preliminary data.</text>
</comment>
<evidence type="ECO:0000313" key="2">
    <source>
        <dbReference type="EMBL" id="KAK2603142.1"/>
    </source>
</evidence>
<dbReference type="AlphaFoldDB" id="A0AAD9W3C8"/>
<feature type="region of interest" description="Disordered" evidence="1">
    <location>
        <begin position="24"/>
        <end position="106"/>
    </location>
</feature>
<feature type="compositionally biased region" description="Low complexity" evidence="1">
    <location>
        <begin position="93"/>
        <end position="106"/>
    </location>
</feature>
<evidence type="ECO:0000256" key="1">
    <source>
        <dbReference type="SAM" id="MobiDB-lite"/>
    </source>
</evidence>
<dbReference type="Proteomes" id="UP001265746">
    <property type="component" value="Unassembled WGS sequence"/>
</dbReference>
<proteinExistence type="predicted"/>
<reference evidence="2" key="1">
    <citation type="submission" date="2023-06" db="EMBL/GenBank/DDBJ databases">
        <authorList>
            <person name="Noh H."/>
        </authorList>
    </citation>
    <scope>NUCLEOTIDE SEQUENCE</scope>
    <source>
        <strain evidence="2">DUCC20226</strain>
    </source>
</reference>
<sequence length="106" mass="11151">MRMTGTGTVIWAAEHELEGVKEDCVSGDNTTQRTDGVTKPAAIEPKSTGQPGWELGTLGQGTEAFRTADREGKQPRGLHKSSPPFTCIADKQTAPAPATAAAELET</sequence>
<organism evidence="2 3">
    <name type="scientific">Phomopsis amygdali</name>
    <name type="common">Fusicoccum amygdali</name>
    <dbReference type="NCBI Taxonomy" id="1214568"/>
    <lineage>
        <taxon>Eukaryota</taxon>
        <taxon>Fungi</taxon>
        <taxon>Dikarya</taxon>
        <taxon>Ascomycota</taxon>
        <taxon>Pezizomycotina</taxon>
        <taxon>Sordariomycetes</taxon>
        <taxon>Sordariomycetidae</taxon>
        <taxon>Diaporthales</taxon>
        <taxon>Diaporthaceae</taxon>
        <taxon>Diaporthe</taxon>
    </lineage>
</organism>